<evidence type="ECO:0000313" key="2">
    <source>
        <dbReference type="EnsemblPlants" id="OPUNC05G18680.1"/>
    </source>
</evidence>
<reference evidence="2" key="1">
    <citation type="submission" date="2015-04" db="UniProtKB">
        <authorList>
            <consortium name="EnsemblPlants"/>
        </authorList>
    </citation>
    <scope>IDENTIFICATION</scope>
</reference>
<organism evidence="2">
    <name type="scientific">Oryza punctata</name>
    <name type="common">Red rice</name>
    <dbReference type="NCBI Taxonomy" id="4537"/>
    <lineage>
        <taxon>Eukaryota</taxon>
        <taxon>Viridiplantae</taxon>
        <taxon>Streptophyta</taxon>
        <taxon>Embryophyta</taxon>
        <taxon>Tracheophyta</taxon>
        <taxon>Spermatophyta</taxon>
        <taxon>Magnoliopsida</taxon>
        <taxon>Liliopsida</taxon>
        <taxon>Poales</taxon>
        <taxon>Poaceae</taxon>
        <taxon>BOP clade</taxon>
        <taxon>Oryzoideae</taxon>
        <taxon>Oryzeae</taxon>
        <taxon>Oryzinae</taxon>
        <taxon>Oryza</taxon>
    </lineage>
</organism>
<dbReference type="AlphaFoldDB" id="A0A0E0L428"/>
<reference evidence="2" key="2">
    <citation type="submission" date="2018-05" db="EMBL/GenBank/DDBJ databases">
        <title>OpunRS2 (Oryza punctata Reference Sequence Version 2).</title>
        <authorList>
            <person name="Zhang J."/>
            <person name="Kudrna D."/>
            <person name="Lee S."/>
            <person name="Talag J."/>
            <person name="Welchert J."/>
            <person name="Wing R.A."/>
        </authorList>
    </citation>
    <scope>NUCLEOTIDE SEQUENCE [LARGE SCALE GENOMIC DNA]</scope>
</reference>
<sequence>MGPSPAPSPAAVSPSGEGPQFPGNSAFASPPSTAAPSTNHAAARRSGDHLVAVGVAIAAAVAAMF</sequence>
<evidence type="ECO:0000313" key="3">
    <source>
        <dbReference type="Proteomes" id="UP000026962"/>
    </source>
</evidence>
<dbReference type="EnsemblPlants" id="OPUNC05G18680.1">
    <property type="protein sequence ID" value="OPUNC05G18680.1"/>
    <property type="gene ID" value="OPUNC05G18680"/>
</dbReference>
<proteinExistence type="predicted"/>
<dbReference type="Proteomes" id="UP000026962">
    <property type="component" value="Chromosome 5"/>
</dbReference>
<feature type="compositionally biased region" description="Low complexity" evidence="1">
    <location>
        <begin position="9"/>
        <end position="41"/>
    </location>
</feature>
<name>A0A0E0L428_ORYPU</name>
<dbReference type="Gramene" id="OPUNC05G18680.1">
    <property type="protein sequence ID" value="OPUNC05G18680.1"/>
    <property type="gene ID" value="OPUNC05G18680"/>
</dbReference>
<protein>
    <submittedName>
        <fullName evidence="2">Uncharacterized protein</fullName>
    </submittedName>
</protein>
<dbReference type="HOGENOM" id="CLU_2853705_0_0_1"/>
<evidence type="ECO:0000256" key="1">
    <source>
        <dbReference type="SAM" id="MobiDB-lite"/>
    </source>
</evidence>
<keyword evidence="3" id="KW-1185">Reference proteome</keyword>
<accession>A0A0E0L428</accession>
<feature type="region of interest" description="Disordered" evidence="1">
    <location>
        <begin position="1"/>
        <end position="44"/>
    </location>
</feature>